<dbReference type="SUPFAM" id="SSF52540">
    <property type="entry name" value="P-loop containing nucleoside triphosphate hydrolases"/>
    <property type="match status" value="1"/>
</dbReference>
<feature type="compositionally biased region" description="Acidic residues" evidence="2">
    <location>
        <begin position="1297"/>
        <end position="1317"/>
    </location>
</feature>
<dbReference type="GO" id="GO:0005694">
    <property type="term" value="C:chromosome"/>
    <property type="evidence" value="ECO:0007669"/>
    <property type="project" value="TreeGrafter"/>
</dbReference>
<gene>
    <name evidence="4" type="ORF">TGAM01_v211120</name>
</gene>
<feature type="region of interest" description="Disordered" evidence="2">
    <location>
        <begin position="1285"/>
        <end position="1337"/>
    </location>
</feature>
<proteinExistence type="inferred from homology"/>
<evidence type="ECO:0000256" key="2">
    <source>
        <dbReference type="SAM" id="MobiDB-lite"/>
    </source>
</evidence>
<feature type="region of interest" description="Disordered" evidence="2">
    <location>
        <begin position="1495"/>
        <end position="1594"/>
    </location>
</feature>
<dbReference type="PANTHER" id="PTHR13710">
    <property type="entry name" value="DNA HELICASE RECQ FAMILY MEMBER"/>
    <property type="match status" value="1"/>
</dbReference>
<dbReference type="PANTHER" id="PTHR13710:SF154">
    <property type="entry name" value="RECQ HELICASE, PUTATIVE (AFU_ORTHOLOGUE AFUA_6G14720)-RELATED"/>
    <property type="match status" value="1"/>
</dbReference>
<dbReference type="Proteomes" id="UP000054821">
    <property type="component" value="Unassembled WGS sequence"/>
</dbReference>
<dbReference type="Gene3D" id="3.40.50.300">
    <property type="entry name" value="P-loop containing nucleotide triphosphate hydrolases"/>
    <property type="match status" value="1"/>
</dbReference>
<dbReference type="EMBL" id="JPDN02000096">
    <property type="protein sequence ID" value="PON20013.1"/>
    <property type="molecule type" value="Genomic_DNA"/>
</dbReference>
<dbReference type="InterPro" id="IPR027417">
    <property type="entry name" value="P-loop_NTPase"/>
</dbReference>
<feature type="compositionally biased region" description="Basic and acidic residues" evidence="2">
    <location>
        <begin position="1540"/>
        <end position="1555"/>
    </location>
</feature>
<dbReference type="InterPro" id="IPR011545">
    <property type="entry name" value="DEAD/DEAH_box_helicase_dom"/>
</dbReference>
<feature type="compositionally biased region" description="Basic and acidic residues" evidence="2">
    <location>
        <begin position="1318"/>
        <end position="1330"/>
    </location>
</feature>
<feature type="compositionally biased region" description="Basic and acidic residues" evidence="2">
    <location>
        <begin position="1503"/>
        <end position="1531"/>
    </location>
</feature>
<comment type="similarity">
    <text evidence="1">Belongs to the helicase family. RecQ subfamily.</text>
</comment>
<organism evidence="4 5">
    <name type="scientific">Trichoderma gamsii</name>
    <dbReference type="NCBI Taxonomy" id="398673"/>
    <lineage>
        <taxon>Eukaryota</taxon>
        <taxon>Fungi</taxon>
        <taxon>Dikarya</taxon>
        <taxon>Ascomycota</taxon>
        <taxon>Pezizomycotina</taxon>
        <taxon>Sordariomycetes</taxon>
        <taxon>Hypocreomycetidae</taxon>
        <taxon>Hypocreales</taxon>
        <taxon>Hypocreaceae</taxon>
        <taxon>Trichoderma</taxon>
    </lineage>
</organism>
<feature type="domain" description="DEAD/DEAH-box helicase" evidence="3">
    <location>
        <begin position="1357"/>
        <end position="1473"/>
    </location>
</feature>
<evidence type="ECO:0000256" key="1">
    <source>
        <dbReference type="ARBA" id="ARBA00005446"/>
    </source>
</evidence>
<feature type="compositionally biased region" description="Polar residues" evidence="2">
    <location>
        <begin position="1585"/>
        <end position="1594"/>
    </location>
</feature>
<dbReference type="GO" id="GO:0043138">
    <property type="term" value="F:3'-5' DNA helicase activity"/>
    <property type="evidence" value="ECO:0007669"/>
    <property type="project" value="TreeGrafter"/>
</dbReference>
<dbReference type="GO" id="GO:0000724">
    <property type="term" value="P:double-strand break repair via homologous recombination"/>
    <property type="evidence" value="ECO:0007669"/>
    <property type="project" value="TreeGrafter"/>
</dbReference>
<dbReference type="STRING" id="398673.A0A2P4Z6V0"/>
<sequence length="1594" mass="177575">MSLYGGNLLNLEDKVIGAIAVCLPPSFEVGAPFTVLLLSPLQSLHGTPRLDLFIESASVKDGETTISAAHTRYIFKLSIYPDDLDISIQTDLGVLAPCKLARLAIFTSTTYNHRDTQIYAQMSQSEGSSEIMITDVRESSIAAVIVPSNPSNMATFYMLELQPAGQLDIHDCIMKEDSEGALNFRIHHQGDESLTIQGKFRKAYDGIDVCKTQHDDSTSFELRRLIRNPAPTALRASEDPYTTIVNDLDEIVQCTLQESDENPWPAIIEATFGLQMGAVGFLTSIAVAGGPSGGVSVVLAVIGLVLAARGFKSAIKSSSSITACIFPEGAISRQTSSTNDLFVLRVYVHDQAILRISSYRLNNLGGGTQYLSQMLTPSVENEIFYIDIKGGQGISLYRAIKIPNLIPDNLWPGSNESVEDINGKLVVYAVDNSGNTYYDAEDCWNSEGAVVPNSNLSIVKLSGLSVTETPKKGKYLDRDPDPIRVIVEYTSYWIPANTETGDGNGADGSNDITALVKMAEVCELGMIEEEKKRRQLVETPGGVNTDSKWVKFMKLAHHLKRKDRKMLFKAAESAATKAVEKRWYQQEEIRANRRLRQLGASFDRVLTRCTKRLDRVPDQTLKWLSSIDATKASTEPFSRNQEAATTERYSSYWRRYLCYCVRVRPLGRSEAKAEHGVWFTDLQWDGLGEVVRRLDAFVAIAKEDDSEEDGGDEETPEKDALDEAVFEYCIRSIKQRLGKKQYRNPLLHFIAVLGIDRSAESWIPSHSHTRFMAGFLYCGRILMLEHFFKGNTGGSDDSGGSDNSDEESDCEVSFRAIDRFHEGHRQWLVDGSYTPFGSIIQWMTYGRGYRKREVGLARLAWESDGKTLSYHGDRINIGKFQYTAQAAVTDTEALLNSLMSGQWGQMKETIHLRDIVDSLVYEGPGRSFVNNRKNAWLKPGCGQMMRIVGETLWKRVKDGNGKTRHECRRQKVEEFLILLKQFRGSFIRAVHIWSGQPGRGPEMTTIKHCDTEELPKNVFVFDGQVMIITDRDKSKRLTGRGRMVARFLPEHLSRVMVAYIAWLLPFEKVLHKLSGIRGPDEALEPWIWKTAAYGLWDTERLSKDLCLLTGSHLGVELGVSNYRHVAIEFGRRIKGLVIRQLELDGIEAGDSDGDGHHDELTGESRKQQRVEYVWDLQATHGSLVARNHYAINMLYPNQLQPEMISNFQEISRLWHGFLERRDGEFGQKRVLDEDEGLQQAAKRRRVQPLQGSSGVLQEALGQLGQIQQTLQALLHEVDGSLRQGRRRKIAPARAVDEVDEADEVDEVDDGEEGDDAVSDERTESGLKKMLGEGAGWKSQEQREGMRRIIRMRNNGIRSKMLIIVLPTGGGKSILFYLPSLINGEKGPGGKINVVVVPFIALADDLVARGREFGVDCMQWRSDMEEVRDERQRDASLVVVSADIAVCDGFTSYLDSIRGRGLLGTIFLDECHTIIMDIWLSDGDADGDVAGVDGGLVPGADAGEGSRYHSGSDGKGEHPVQGKKSEGREPEQRRRRGYGRNRADGDGDGGWAERGRILPVNQGVREAGGTSRVRALSRADDKRRQGGSTSGMVRG</sequence>
<dbReference type="RefSeq" id="XP_024404263.1">
    <property type="nucleotide sequence ID" value="XM_024550994.1"/>
</dbReference>
<comment type="caution">
    <text evidence="4">The sequence shown here is derived from an EMBL/GenBank/DDBJ whole genome shotgun (WGS) entry which is preliminary data.</text>
</comment>
<evidence type="ECO:0000313" key="5">
    <source>
        <dbReference type="Proteomes" id="UP000054821"/>
    </source>
</evidence>
<protein>
    <recommendedName>
        <fullName evidence="3">DEAD/DEAH-box helicase domain-containing protein</fullName>
    </recommendedName>
</protein>
<evidence type="ECO:0000259" key="3">
    <source>
        <dbReference type="Pfam" id="PF00270"/>
    </source>
</evidence>
<dbReference type="GeneID" id="29991164"/>
<name>A0A2P4Z6V0_9HYPO</name>
<accession>A0A2P4Z6V0</accession>
<keyword evidence="5" id="KW-1185">Reference proteome</keyword>
<dbReference type="GO" id="GO:0003676">
    <property type="term" value="F:nucleic acid binding"/>
    <property type="evidence" value="ECO:0007669"/>
    <property type="project" value="InterPro"/>
</dbReference>
<dbReference type="GO" id="GO:0005737">
    <property type="term" value="C:cytoplasm"/>
    <property type="evidence" value="ECO:0007669"/>
    <property type="project" value="TreeGrafter"/>
</dbReference>
<evidence type="ECO:0000313" key="4">
    <source>
        <dbReference type="EMBL" id="PON20013.1"/>
    </source>
</evidence>
<dbReference type="Pfam" id="PF00270">
    <property type="entry name" value="DEAD"/>
    <property type="match status" value="1"/>
</dbReference>
<reference evidence="4 5" key="1">
    <citation type="journal article" date="2016" name="Genome Announc.">
        <title>Draft Whole-Genome Sequence of Trichoderma gamsii T6085, a Promising Biocontrol Agent of Fusarium Head Blight on Wheat.</title>
        <authorList>
            <person name="Baroncelli R."/>
            <person name="Zapparata A."/>
            <person name="Piaggeschi G."/>
            <person name="Sarrocco S."/>
            <person name="Vannacci G."/>
        </authorList>
    </citation>
    <scope>NUCLEOTIDE SEQUENCE [LARGE SCALE GENOMIC DNA]</scope>
    <source>
        <strain evidence="4 5">T6085</strain>
    </source>
</reference>
<dbReference type="GO" id="GO:0005524">
    <property type="term" value="F:ATP binding"/>
    <property type="evidence" value="ECO:0007669"/>
    <property type="project" value="InterPro"/>
</dbReference>
<dbReference type="GO" id="GO:0009378">
    <property type="term" value="F:four-way junction helicase activity"/>
    <property type="evidence" value="ECO:0007669"/>
    <property type="project" value="TreeGrafter"/>
</dbReference>